<dbReference type="InterPro" id="IPR008189">
    <property type="entry name" value="rRNA_ssu_MeTfrase_I"/>
</dbReference>
<keyword evidence="4 6" id="KW-0808">Transferase</keyword>
<dbReference type="Pfam" id="PF23016">
    <property type="entry name" value="RsmI_C"/>
    <property type="match status" value="1"/>
</dbReference>
<feature type="domain" description="RsmI HTH" evidence="8">
    <location>
        <begin position="243"/>
        <end position="281"/>
    </location>
</feature>
<dbReference type="PANTHER" id="PTHR46111:SF1">
    <property type="entry name" value="RIBOSOMAL RNA SMALL SUBUNIT METHYLTRANSFERASE I"/>
    <property type="match status" value="1"/>
</dbReference>
<evidence type="ECO:0000259" key="7">
    <source>
        <dbReference type="Pfam" id="PF00590"/>
    </source>
</evidence>
<dbReference type="FunFam" id="3.30.950.10:FF:000002">
    <property type="entry name" value="Ribosomal RNA small subunit methyltransferase I"/>
    <property type="match status" value="1"/>
</dbReference>
<dbReference type="InterPro" id="IPR014776">
    <property type="entry name" value="4pyrrole_Mease_sub2"/>
</dbReference>
<evidence type="ECO:0000256" key="1">
    <source>
        <dbReference type="ARBA" id="ARBA00022490"/>
    </source>
</evidence>
<dbReference type="OrthoDB" id="9809084at2"/>
<dbReference type="HAMAP" id="MF_01877">
    <property type="entry name" value="16SrRNA_methyltr_I"/>
    <property type="match status" value="1"/>
</dbReference>
<proteinExistence type="inferred from homology"/>
<evidence type="ECO:0000313" key="9">
    <source>
        <dbReference type="EMBL" id="KTD76481.1"/>
    </source>
</evidence>
<comment type="subcellular location">
    <subcellularLocation>
        <location evidence="6">Cytoplasm</location>
    </subcellularLocation>
</comment>
<evidence type="ECO:0000256" key="5">
    <source>
        <dbReference type="ARBA" id="ARBA00022691"/>
    </source>
</evidence>
<dbReference type="InterPro" id="IPR053910">
    <property type="entry name" value="RsmI_HTH"/>
</dbReference>
<organism evidence="9 10">
    <name type="scientific">Legionella waltersii</name>
    <dbReference type="NCBI Taxonomy" id="66969"/>
    <lineage>
        <taxon>Bacteria</taxon>
        <taxon>Pseudomonadati</taxon>
        <taxon>Pseudomonadota</taxon>
        <taxon>Gammaproteobacteria</taxon>
        <taxon>Legionellales</taxon>
        <taxon>Legionellaceae</taxon>
        <taxon>Legionella</taxon>
    </lineage>
</organism>
<keyword evidence="2 6" id="KW-0698">rRNA processing</keyword>
<evidence type="ECO:0000256" key="2">
    <source>
        <dbReference type="ARBA" id="ARBA00022552"/>
    </source>
</evidence>
<keyword evidence="1 6" id="KW-0963">Cytoplasm</keyword>
<comment type="catalytic activity">
    <reaction evidence="6">
        <text>cytidine(1402) in 16S rRNA + S-adenosyl-L-methionine = 2'-O-methylcytidine(1402) in 16S rRNA + S-adenosyl-L-homocysteine + H(+)</text>
        <dbReference type="Rhea" id="RHEA:42924"/>
        <dbReference type="Rhea" id="RHEA-COMP:10285"/>
        <dbReference type="Rhea" id="RHEA-COMP:10286"/>
        <dbReference type="ChEBI" id="CHEBI:15378"/>
        <dbReference type="ChEBI" id="CHEBI:57856"/>
        <dbReference type="ChEBI" id="CHEBI:59789"/>
        <dbReference type="ChEBI" id="CHEBI:74495"/>
        <dbReference type="ChEBI" id="CHEBI:82748"/>
        <dbReference type="EC" id="2.1.1.198"/>
    </reaction>
</comment>
<dbReference type="InterPro" id="IPR000878">
    <property type="entry name" value="4pyrrol_Mease"/>
</dbReference>
<dbReference type="Proteomes" id="UP000054729">
    <property type="component" value="Unassembled WGS sequence"/>
</dbReference>
<dbReference type="EC" id="2.1.1.198" evidence="6"/>
<dbReference type="Gene3D" id="3.30.950.10">
    <property type="entry name" value="Methyltransferase, Cobalt-precorrin-4 Transmethylase, Domain 2"/>
    <property type="match status" value="1"/>
</dbReference>
<dbReference type="FunFam" id="3.40.1010.10:FF:000007">
    <property type="entry name" value="Ribosomal RNA small subunit methyltransferase I"/>
    <property type="match status" value="1"/>
</dbReference>
<protein>
    <recommendedName>
        <fullName evidence="6">Ribosomal RNA small subunit methyltransferase I</fullName>
        <ecNumber evidence="6">2.1.1.198</ecNumber>
    </recommendedName>
    <alternativeName>
        <fullName evidence="6">16S rRNA 2'-O-ribose C1402 methyltransferase</fullName>
    </alternativeName>
    <alternativeName>
        <fullName evidence="6">rRNA (cytidine-2'-O-)-methyltransferase RsmI</fullName>
    </alternativeName>
</protein>
<dbReference type="PIRSF" id="PIRSF005917">
    <property type="entry name" value="MTase_YraL"/>
    <property type="match status" value="1"/>
</dbReference>
<comment type="function">
    <text evidence="6">Catalyzes the 2'-O-methylation of the ribose of cytidine 1402 (C1402) in 16S rRNA.</text>
</comment>
<dbReference type="PATRIC" id="fig|66969.6.peg.2395"/>
<dbReference type="Pfam" id="PF00590">
    <property type="entry name" value="TP_methylase"/>
    <property type="match status" value="1"/>
</dbReference>
<evidence type="ECO:0000313" key="10">
    <source>
        <dbReference type="Proteomes" id="UP000054729"/>
    </source>
</evidence>
<dbReference type="InterPro" id="IPR035996">
    <property type="entry name" value="4pyrrol_Methylase_sf"/>
</dbReference>
<keyword evidence="10" id="KW-1185">Reference proteome</keyword>
<gene>
    <name evidence="9" type="primary">yraL</name>
    <name evidence="6" type="synonym">rsmI</name>
    <name evidence="9" type="ORF">Lwal_2203</name>
</gene>
<keyword evidence="5 6" id="KW-0949">S-adenosyl-L-methionine</keyword>
<dbReference type="AlphaFoldDB" id="A0A0W1A551"/>
<dbReference type="EMBL" id="LNZB01000051">
    <property type="protein sequence ID" value="KTD76481.1"/>
    <property type="molecule type" value="Genomic_DNA"/>
</dbReference>
<evidence type="ECO:0000256" key="3">
    <source>
        <dbReference type="ARBA" id="ARBA00022603"/>
    </source>
</evidence>
<dbReference type="PROSITE" id="PS01296">
    <property type="entry name" value="RSMI"/>
    <property type="match status" value="1"/>
</dbReference>
<dbReference type="InterPro" id="IPR014777">
    <property type="entry name" value="4pyrrole_Mease_sub1"/>
</dbReference>
<evidence type="ECO:0000256" key="6">
    <source>
        <dbReference type="HAMAP-Rule" id="MF_01877"/>
    </source>
</evidence>
<evidence type="ECO:0000256" key="4">
    <source>
        <dbReference type="ARBA" id="ARBA00022679"/>
    </source>
</evidence>
<evidence type="ECO:0000259" key="8">
    <source>
        <dbReference type="Pfam" id="PF23016"/>
    </source>
</evidence>
<accession>A0A0W1A551</accession>
<dbReference type="CDD" id="cd11648">
    <property type="entry name" value="RsmI"/>
    <property type="match status" value="1"/>
</dbReference>
<feature type="domain" description="Tetrapyrrole methylase" evidence="7">
    <location>
        <begin position="11"/>
        <end position="211"/>
    </location>
</feature>
<dbReference type="RefSeq" id="WP_058480834.1">
    <property type="nucleotide sequence ID" value="NZ_CAAAIQ010000001.1"/>
</dbReference>
<sequence length="283" mass="31193">MRNALATDIGHLYIVATPIGNREDISLRAIHVLKTVDLIIAEDTRHSLQLLNALGIKNKLSSLHAHNENNKSDEIIQNLLNGKRIALISDAGTPLISDPGYPLVKLAHQHAIPVSPIPGPCALIAALSGAGVPSDVFTFCGFLPAKQHARREKLSSLLPVYHTLIFYESTHRILESIEDIGSIFGVNCPLVLVKELTKTFEQFQSGTVEQVKDWLINDPDRVKGEFVLIIPPRIEQKEDQSMTNLLTILLNELPLKQAVSIACKISNGNKNEIYQTALALKDR</sequence>
<dbReference type="STRING" id="66969.Lwal_2203"/>
<dbReference type="InterPro" id="IPR018063">
    <property type="entry name" value="SAM_MeTrfase_RsmI_CS"/>
</dbReference>
<dbReference type="SUPFAM" id="SSF53790">
    <property type="entry name" value="Tetrapyrrole methylase"/>
    <property type="match status" value="1"/>
</dbReference>
<dbReference type="GO" id="GO:0005737">
    <property type="term" value="C:cytoplasm"/>
    <property type="evidence" value="ECO:0007669"/>
    <property type="project" value="UniProtKB-SubCell"/>
</dbReference>
<dbReference type="Gene3D" id="3.40.1010.10">
    <property type="entry name" value="Cobalt-precorrin-4 Transmethylase, Domain 1"/>
    <property type="match status" value="1"/>
</dbReference>
<dbReference type="PANTHER" id="PTHR46111">
    <property type="entry name" value="RIBOSOMAL RNA SMALL SUBUNIT METHYLTRANSFERASE I"/>
    <property type="match status" value="1"/>
</dbReference>
<name>A0A0W1A551_9GAMM</name>
<dbReference type="GO" id="GO:0070677">
    <property type="term" value="F:rRNA (cytosine-2'-O-)-methyltransferase activity"/>
    <property type="evidence" value="ECO:0007669"/>
    <property type="project" value="UniProtKB-UniRule"/>
</dbReference>
<comment type="similarity">
    <text evidence="6">Belongs to the methyltransferase superfamily. RsmI family.</text>
</comment>
<reference evidence="9 10" key="1">
    <citation type="submission" date="2015-11" db="EMBL/GenBank/DDBJ databases">
        <title>Genomic analysis of 38 Legionella species identifies large and diverse effector repertoires.</title>
        <authorList>
            <person name="Burstein D."/>
            <person name="Amaro F."/>
            <person name="Zusman T."/>
            <person name="Lifshitz Z."/>
            <person name="Cohen O."/>
            <person name="Gilbert J.A."/>
            <person name="Pupko T."/>
            <person name="Shuman H.A."/>
            <person name="Segal G."/>
        </authorList>
    </citation>
    <scope>NUCLEOTIDE SEQUENCE [LARGE SCALE GENOMIC DNA]</scope>
    <source>
        <strain evidence="9 10">ATCC 51914</strain>
    </source>
</reference>
<comment type="caution">
    <text evidence="9">The sequence shown here is derived from an EMBL/GenBank/DDBJ whole genome shotgun (WGS) entry which is preliminary data.</text>
</comment>
<keyword evidence="3 6" id="KW-0489">Methyltransferase</keyword>
<dbReference type="NCBIfam" id="TIGR00096">
    <property type="entry name" value="16S rRNA (cytidine(1402)-2'-O)-methyltransferase"/>
    <property type="match status" value="1"/>
</dbReference>